<dbReference type="Proteomes" id="UP001168096">
    <property type="component" value="Unassembled WGS sequence"/>
</dbReference>
<name>A0ACC7MI69_9BURK</name>
<sequence length="677" mass="72933">MDNLADTLRQFQSGTLGQAEMFARVDRLLASTPESVSSLLKTLNDAHRRSPLPAEVYGEVERRIAQAIEARQRQRERVSDEETYVQTKPLQPPTQPAGIAGPPGAAVERMKGVGDTLNGRFVLEECVGFGGMGTVYKALDLRKLEASDRHPYIAIKVLNVQFQGHPKSLISLQREARKAQTLAHPNIVAVYDFDRDGAMVYITMEYLQGKSLSQMLRAPDFHVLPFDEAMKIVSGMGRALAYAHERGFVHCDFKPANVILTETGGVKVIDFGIARVFQKAEEDSDVTVFDPGSLGALTPAYASPEMLENREPDPRDDIYALGCITYELLTGRHPFNRLSALQARDAGLRPQRPPGLGHRQWRALRNTLALRRELRTPTVNGFLKEIGARDARRRQPLLIGAGTALAAAAAALVVFVALRLLLPRHGTAPAAQGPPASVAATPPPAHSPPPAPAPPPTLAAISTVLAGVPCSALVPAIDGRVVSVQGYLAHSVGPARLKTMLAALPGVTRVELTLHDVDDAKCPLMRVLGRYWVASRTAGVSLRLNPGSGRGGNLAAGDTLMVDVTTPDYQSYVSVDYFALDGNVVHLLPNAAARENLAPPRYTATIGSLGNWVIGPPFGTDMLVLVTTSVPLFEGLRPDAEPGPAYLRALDERLAAIARAHGAIGVDFLQITTHARR</sequence>
<evidence type="ECO:0000313" key="2">
    <source>
        <dbReference type="Proteomes" id="UP001168096"/>
    </source>
</evidence>
<proteinExistence type="predicted"/>
<reference evidence="1" key="1">
    <citation type="submission" date="2024-11" db="EMBL/GenBank/DDBJ databases">
        <title>Description of Massilia orientalis sp. nov., isolated from rhizosphere soil of Ageratina adenophora.</title>
        <authorList>
            <person name="Wang Y."/>
        </authorList>
    </citation>
    <scope>NUCLEOTIDE SEQUENCE</scope>
    <source>
        <strain evidence="1">YIM B02787</strain>
    </source>
</reference>
<keyword evidence="1" id="KW-0808">Transferase</keyword>
<dbReference type="EMBL" id="JASNRB020000027">
    <property type="protein sequence ID" value="MFJ1471797.1"/>
    <property type="molecule type" value="Genomic_DNA"/>
</dbReference>
<keyword evidence="1" id="KW-0418">Kinase</keyword>
<protein>
    <submittedName>
        <fullName evidence="1">Protein kinase</fullName>
    </submittedName>
</protein>
<evidence type="ECO:0000313" key="1">
    <source>
        <dbReference type="EMBL" id="MFJ1471797.1"/>
    </source>
</evidence>
<accession>A0ACC7MI69</accession>
<keyword evidence="2" id="KW-1185">Reference proteome</keyword>
<gene>
    <name evidence="1" type="ORF">QPK29_029095</name>
</gene>
<comment type="caution">
    <text evidence="1">The sequence shown here is derived from an EMBL/GenBank/DDBJ whole genome shotgun (WGS) entry which is preliminary data.</text>
</comment>
<organism evidence="1 2">
    <name type="scientific">Massilia orientalis</name>
    <dbReference type="NCBI Taxonomy" id="3050128"/>
    <lineage>
        <taxon>Bacteria</taxon>
        <taxon>Pseudomonadati</taxon>
        <taxon>Pseudomonadota</taxon>
        <taxon>Betaproteobacteria</taxon>
        <taxon>Burkholderiales</taxon>
        <taxon>Oxalobacteraceae</taxon>
        <taxon>Telluria group</taxon>
        <taxon>Massilia</taxon>
    </lineage>
</organism>